<name>A0A2A4F364_9BURK</name>
<evidence type="ECO:0000313" key="1">
    <source>
        <dbReference type="EMBL" id="PCE27044.1"/>
    </source>
</evidence>
<dbReference type="Proteomes" id="UP000218022">
    <property type="component" value="Unassembled WGS sequence"/>
</dbReference>
<organism evidence="1 2">
    <name type="scientific">Paraburkholderia acidicola</name>
    <dbReference type="NCBI Taxonomy" id="1912599"/>
    <lineage>
        <taxon>Bacteria</taxon>
        <taxon>Pseudomonadati</taxon>
        <taxon>Pseudomonadota</taxon>
        <taxon>Betaproteobacteria</taxon>
        <taxon>Burkholderiales</taxon>
        <taxon>Burkholderiaceae</taxon>
        <taxon>Paraburkholderia</taxon>
    </lineage>
</organism>
<protein>
    <recommendedName>
        <fullName evidence="3">Type I restriction endonuclease subunit M</fullName>
    </recommendedName>
</protein>
<evidence type="ECO:0000313" key="2">
    <source>
        <dbReference type="Proteomes" id="UP000218022"/>
    </source>
</evidence>
<evidence type="ECO:0008006" key="3">
    <source>
        <dbReference type="Google" id="ProtNLM"/>
    </source>
</evidence>
<dbReference type="OrthoDB" id="5522207at2"/>
<reference evidence="1 2" key="1">
    <citation type="submission" date="2017-01" db="EMBL/GenBank/DDBJ databases">
        <title>Whole-Genome Shotgun Sequencing of Two beta-Proteobacterial Species in Search of the Bulgecin Biosynthetic Cluster.</title>
        <authorList>
            <person name="Horsman M.E."/>
            <person name="Marous D.R."/>
            <person name="Li R."/>
            <person name="Oliver R.A."/>
            <person name="Byun B."/>
            <person name="Emrich S.J."/>
            <person name="Boggess B."/>
            <person name="Townsend C.A."/>
            <person name="Mobashery S."/>
        </authorList>
    </citation>
    <scope>NUCLEOTIDE SEQUENCE [LARGE SCALE GENOMIC DNA]</scope>
    <source>
        <strain evidence="1 2">ATCC 31363</strain>
    </source>
</reference>
<sequence length="99" mass="11164">MKLTHADNVEPLFSLGHILITPAAIATLHSAGFSPIDLLLRHVQGDWGELDDSDRKQNDRALEARERLLSAYTLPTMIRIWVITEADRSATTILLPREY</sequence>
<dbReference type="EMBL" id="MTZV01000003">
    <property type="protein sequence ID" value="PCE27044.1"/>
    <property type="molecule type" value="Genomic_DNA"/>
</dbReference>
<gene>
    <name evidence="1" type="ORF">BWP39_09655</name>
</gene>
<comment type="caution">
    <text evidence="1">The sequence shown here is derived from an EMBL/GenBank/DDBJ whole genome shotgun (WGS) entry which is preliminary data.</text>
</comment>
<proteinExistence type="predicted"/>
<dbReference type="AlphaFoldDB" id="A0A2A4F364"/>
<dbReference type="RefSeq" id="WP_096719459.1">
    <property type="nucleotide sequence ID" value="NZ_MTZV01000003.1"/>
</dbReference>
<accession>A0A2A4F364</accession>